<proteinExistence type="predicted"/>
<reference evidence="2 3" key="1">
    <citation type="journal article" date="2020" name="ISME J.">
        <title>Comparative genomics reveals insights into cyanobacterial evolution and habitat adaptation.</title>
        <authorList>
            <person name="Chen M.Y."/>
            <person name="Teng W.K."/>
            <person name="Zhao L."/>
            <person name="Hu C.X."/>
            <person name="Zhou Y.K."/>
            <person name="Han B.P."/>
            <person name="Song L.R."/>
            <person name="Shu W.S."/>
        </authorList>
    </citation>
    <scope>NUCLEOTIDE SEQUENCE [LARGE SCALE GENOMIC DNA]</scope>
    <source>
        <strain evidence="2 3">FACHB-288</strain>
    </source>
</reference>
<dbReference type="EMBL" id="JACJQH010000025">
    <property type="protein sequence ID" value="MBD2197191.1"/>
    <property type="molecule type" value="Genomic_DNA"/>
</dbReference>
<comment type="caution">
    <text evidence="2">The sequence shown here is derived from an EMBL/GenBank/DDBJ whole genome shotgun (WGS) entry which is preliminary data.</text>
</comment>
<keyword evidence="1" id="KW-1133">Transmembrane helix</keyword>
<sequence length="110" mass="13208">MVTLVVVINTLISLLLFYIAWRVWKFKRILRLISDTLTNYEKCSHALLYTAPEKIYCLQQNIHHLRQGNQRLELQIQQIRQIMSLLILGRQIWQRYLSSKLLTLQQIRNS</sequence>
<dbReference type="Proteomes" id="UP000658514">
    <property type="component" value="Unassembled WGS sequence"/>
</dbReference>
<accession>A0ABR8AB82</accession>
<protein>
    <submittedName>
        <fullName evidence="2">Uncharacterized protein</fullName>
    </submittedName>
</protein>
<gene>
    <name evidence="2" type="ORF">H6G24_17070</name>
</gene>
<evidence type="ECO:0000313" key="3">
    <source>
        <dbReference type="Proteomes" id="UP000658514"/>
    </source>
</evidence>
<keyword evidence="3" id="KW-1185">Reference proteome</keyword>
<keyword evidence="1" id="KW-0472">Membrane</keyword>
<feature type="transmembrane region" description="Helical" evidence="1">
    <location>
        <begin position="6"/>
        <end position="24"/>
    </location>
</feature>
<dbReference type="RefSeq" id="WP_190543969.1">
    <property type="nucleotide sequence ID" value="NZ_CAWPNO010000057.1"/>
</dbReference>
<organism evidence="2 3">
    <name type="scientific">Calothrix parietina FACHB-288</name>
    <dbReference type="NCBI Taxonomy" id="2692896"/>
    <lineage>
        <taxon>Bacteria</taxon>
        <taxon>Bacillati</taxon>
        <taxon>Cyanobacteriota</taxon>
        <taxon>Cyanophyceae</taxon>
        <taxon>Nostocales</taxon>
        <taxon>Calotrichaceae</taxon>
        <taxon>Calothrix</taxon>
    </lineage>
</organism>
<keyword evidence="1" id="KW-0812">Transmembrane</keyword>
<evidence type="ECO:0000313" key="2">
    <source>
        <dbReference type="EMBL" id="MBD2197191.1"/>
    </source>
</evidence>
<evidence type="ECO:0000256" key="1">
    <source>
        <dbReference type="SAM" id="Phobius"/>
    </source>
</evidence>
<name>A0ABR8AB82_9CYAN</name>